<dbReference type="Proteomes" id="UP000824533">
    <property type="component" value="Linkage Group LG21"/>
</dbReference>
<sequence length="447" mass="51424">MTDNGEQENIDGAMHDNMSRSQTPKRDRESDEEDDEQQDWTVVRRKEKKLKAIIEMYVTSNEVLPKLFAMAKIFKSIGVIGVNRIKFMNSYKIRIDVDSETSAQKIESSQELIDRGWRISRAMETNLSFGVIRNVEMNVEEKEIIENISCPSNAEVLSAYRLNQRNKEEDGWVKSEAVRLCFKGSYLPAYVSIHGTNVKVEPYVFRVSQCGKCWRLGHSTKKCPKSKPVCPKCAGEHTNCETKQFKCVNCGGNHMALAKSSCSVFLKEKKLREIMAEFNCTYRRALTIYVPPPCAESIDIKDTKFKSNFMTSFDDFDPPNTSEINNEPTFAEVVKIKPDIVHKKKKMRQRPNSPYAGDERSYMDVTSNPGGSKREEEPHEGNEQRNVNFKELLKKLKEAIFMRGATIHTKIKMVIKYCIEWMVLLVVDYIPDWPILQNIMDFICNNG</sequence>
<evidence type="ECO:0000313" key="1">
    <source>
        <dbReference type="EMBL" id="KAJ0172699.1"/>
    </source>
</evidence>
<organism evidence="1 2">
    <name type="scientific">Dendrolimus kikuchii</name>
    <dbReference type="NCBI Taxonomy" id="765133"/>
    <lineage>
        <taxon>Eukaryota</taxon>
        <taxon>Metazoa</taxon>
        <taxon>Ecdysozoa</taxon>
        <taxon>Arthropoda</taxon>
        <taxon>Hexapoda</taxon>
        <taxon>Insecta</taxon>
        <taxon>Pterygota</taxon>
        <taxon>Neoptera</taxon>
        <taxon>Endopterygota</taxon>
        <taxon>Lepidoptera</taxon>
        <taxon>Glossata</taxon>
        <taxon>Ditrysia</taxon>
        <taxon>Bombycoidea</taxon>
        <taxon>Lasiocampidae</taxon>
        <taxon>Dendrolimus</taxon>
    </lineage>
</organism>
<dbReference type="EMBL" id="CM034407">
    <property type="protein sequence ID" value="KAJ0172699.1"/>
    <property type="molecule type" value="Genomic_DNA"/>
</dbReference>
<proteinExistence type="predicted"/>
<comment type="caution">
    <text evidence="1">The sequence shown here is derived from an EMBL/GenBank/DDBJ whole genome shotgun (WGS) entry which is preliminary data.</text>
</comment>
<reference evidence="1 2" key="1">
    <citation type="journal article" date="2021" name="Front. Genet.">
        <title>Chromosome-Level Genome Assembly Reveals Significant Gene Expansion in the Toll and IMD Signaling Pathways of Dendrolimus kikuchii.</title>
        <authorList>
            <person name="Zhou J."/>
            <person name="Wu P."/>
            <person name="Xiong Z."/>
            <person name="Liu N."/>
            <person name="Zhao N."/>
            <person name="Ji M."/>
            <person name="Qiu Y."/>
            <person name="Yang B."/>
        </authorList>
    </citation>
    <scope>NUCLEOTIDE SEQUENCE [LARGE SCALE GENOMIC DNA]</scope>
    <source>
        <strain evidence="1">Ann1</strain>
    </source>
</reference>
<keyword evidence="2" id="KW-1185">Reference proteome</keyword>
<evidence type="ECO:0000313" key="2">
    <source>
        <dbReference type="Proteomes" id="UP000824533"/>
    </source>
</evidence>
<protein>
    <submittedName>
        <fullName evidence="1">Uncharacterized protein</fullName>
    </submittedName>
</protein>
<name>A0ACC1CM60_9NEOP</name>
<gene>
    <name evidence="1" type="ORF">K1T71_011838</name>
</gene>
<accession>A0ACC1CM60</accession>